<evidence type="ECO:0000256" key="2">
    <source>
        <dbReference type="ARBA" id="ARBA00008044"/>
    </source>
</evidence>
<dbReference type="HOGENOM" id="CLU_023759_0_0_1"/>
<dbReference type="Pfam" id="PF09766">
    <property type="entry name" value="FmiP_Thoc5"/>
    <property type="match status" value="1"/>
</dbReference>
<dbReference type="Proteomes" id="UP000007266">
    <property type="component" value="Linkage group 8"/>
</dbReference>
<protein>
    <submittedName>
        <fullName evidence="6">THO complex subunit 5-like Protein</fullName>
    </submittedName>
</protein>
<dbReference type="OrthoDB" id="20582at2759"/>
<dbReference type="OMA" id="YEVMHLK"/>
<reference evidence="6 7" key="2">
    <citation type="journal article" date="2010" name="Nucleic Acids Res.">
        <title>BeetleBase in 2010: revisions to provide comprehensive genomic information for Tribolium castaneum.</title>
        <authorList>
            <person name="Kim H.S."/>
            <person name="Murphy T."/>
            <person name="Xia J."/>
            <person name="Caragea D."/>
            <person name="Park Y."/>
            <person name="Beeman R.W."/>
            <person name="Lorenzen M.D."/>
            <person name="Butcher S."/>
            <person name="Manak J.R."/>
            <person name="Brown S.J."/>
        </authorList>
    </citation>
    <scope>GENOME REANNOTATION</scope>
    <source>
        <strain evidence="6 7">Georgia GA2</strain>
    </source>
</reference>
<name>D6WXN9_TRICA</name>
<dbReference type="PANTHER" id="PTHR13375:SF3">
    <property type="entry name" value="THO COMPLEX SUBUNIT 5 HOMOLOG"/>
    <property type="match status" value="1"/>
</dbReference>
<dbReference type="GO" id="GO:0000445">
    <property type="term" value="C:THO complex part of transcription export complex"/>
    <property type="evidence" value="ECO:0000318"/>
    <property type="project" value="GO_Central"/>
</dbReference>
<dbReference type="InterPro" id="IPR019163">
    <property type="entry name" value="THO_Thoc5"/>
</dbReference>
<evidence type="ECO:0000313" key="6">
    <source>
        <dbReference type="EMBL" id="EFA07957.1"/>
    </source>
</evidence>
<dbReference type="eggNOG" id="KOG2216">
    <property type="taxonomic scope" value="Eukaryota"/>
</dbReference>
<keyword evidence="3" id="KW-0539">Nucleus</keyword>
<dbReference type="KEGG" id="tca:661609"/>
<organism evidence="6 7">
    <name type="scientific">Tribolium castaneum</name>
    <name type="common">Red flour beetle</name>
    <dbReference type="NCBI Taxonomy" id="7070"/>
    <lineage>
        <taxon>Eukaryota</taxon>
        <taxon>Metazoa</taxon>
        <taxon>Ecdysozoa</taxon>
        <taxon>Arthropoda</taxon>
        <taxon>Hexapoda</taxon>
        <taxon>Insecta</taxon>
        <taxon>Pterygota</taxon>
        <taxon>Neoptera</taxon>
        <taxon>Endopterygota</taxon>
        <taxon>Coleoptera</taxon>
        <taxon>Polyphaga</taxon>
        <taxon>Cucujiformia</taxon>
        <taxon>Tenebrionidae</taxon>
        <taxon>Tenebrionidae incertae sedis</taxon>
        <taxon>Tribolium</taxon>
    </lineage>
</organism>
<dbReference type="GO" id="GO:0006406">
    <property type="term" value="P:mRNA export from nucleus"/>
    <property type="evidence" value="ECO:0000318"/>
    <property type="project" value="GO_Central"/>
</dbReference>
<keyword evidence="4" id="KW-0175">Coiled coil</keyword>
<dbReference type="STRING" id="7070.D6WXN9"/>
<dbReference type="PhylomeDB" id="D6WXN9"/>
<dbReference type="PANTHER" id="PTHR13375">
    <property type="entry name" value="FMS INTERACTING PROTEIN"/>
    <property type="match status" value="1"/>
</dbReference>
<comment type="subcellular location">
    <subcellularLocation>
        <location evidence="1">Nucleus</location>
    </subcellularLocation>
</comment>
<dbReference type="GO" id="GO:0003729">
    <property type="term" value="F:mRNA binding"/>
    <property type="evidence" value="ECO:0000318"/>
    <property type="project" value="GO_Central"/>
</dbReference>
<proteinExistence type="inferred from homology"/>
<sequence>MVKESSSLKKKRKSGTSADNEAEIDIYKKSVEFEEKEALNRPNDTDAQIYFNTCKEIRHLFAEISELKMKSGSDVRAKITEKTTEVCLLLVLLKKLNRMEKVRLVFPKEQLAAEKQKVDSINLQYQNLLYEANHLMSEYRKCFQFKSKDEHIELVPVEEFLAEAPKNLTTKFKKFDETDEMAKHELRLARLEWELQQRIHLADMCKKLEEEKKKLEGDIAERRNKLDKLGPLLSSVMEATKPVQEHLGLHIDKIQAEHKLASLLPNPLYLFYANIDAYRQVNDSGMSVEIMGDQEEASQWKELELAEDEEEEEEDMEPEAEIQEVEEIVETKKRRHRKSVHVDPLEEKKRKLLQVHPLSVQVTVTTKDGPSIKIRLSYYAKLEIVTVSSSVNIPSNITGNAAREVLSNESVLVELVEGDFGLDSPNPCTPYQLKKVGLGSFQSLVPELGYVYTWAQKMCGIDFLNKMSGSDQLSQTNVESVMKTIKKRLKSRYALAKQLEELERNVIPVLPASVDLPRTTISSLTKWSSGTYQSFCEAKFTEGLLEAELISPNDIFYKATITRDKANLQAFVVIKNDYPSIPPIFALCLNYNGTRHSQNDDNIRDMERSINVDWNHEFSNANWLLSAQIMSLCVGLDIYLETEDPGTFQQNTMYIKSTCARNRRKPFKFRNIGVGVYTQ</sequence>
<evidence type="ECO:0000256" key="4">
    <source>
        <dbReference type="SAM" id="Coils"/>
    </source>
</evidence>
<reference evidence="6 7" key="1">
    <citation type="journal article" date="2008" name="Nature">
        <title>The genome of the model beetle and pest Tribolium castaneum.</title>
        <authorList>
            <consortium name="Tribolium Genome Sequencing Consortium"/>
            <person name="Richards S."/>
            <person name="Gibbs R.A."/>
            <person name="Weinstock G.M."/>
            <person name="Brown S.J."/>
            <person name="Denell R."/>
            <person name="Beeman R.W."/>
            <person name="Gibbs R."/>
            <person name="Beeman R.W."/>
            <person name="Brown S.J."/>
            <person name="Bucher G."/>
            <person name="Friedrich M."/>
            <person name="Grimmelikhuijzen C.J."/>
            <person name="Klingler M."/>
            <person name="Lorenzen M."/>
            <person name="Richards S."/>
            <person name="Roth S."/>
            <person name="Schroder R."/>
            <person name="Tautz D."/>
            <person name="Zdobnov E.M."/>
            <person name="Muzny D."/>
            <person name="Gibbs R.A."/>
            <person name="Weinstock G.M."/>
            <person name="Attaway T."/>
            <person name="Bell S."/>
            <person name="Buhay C.J."/>
            <person name="Chandrabose M.N."/>
            <person name="Chavez D."/>
            <person name="Clerk-Blankenburg K.P."/>
            <person name="Cree A."/>
            <person name="Dao M."/>
            <person name="Davis C."/>
            <person name="Chacko J."/>
            <person name="Dinh H."/>
            <person name="Dugan-Rocha S."/>
            <person name="Fowler G."/>
            <person name="Garner T.T."/>
            <person name="Garnes J."/>
            <person name="Gnirke A."/>
            <person name="Hawes A."/>
            <person name="Hernandez J."/>
            <person name="Hines S."/>
            <person name="Holder M."/>
            <person name="Hume J."/>
            <person name="Jhangiani S.N."/>
            <person name="Joshi V."/>
            <person name="Khan Z.M."/>
            <person name="Jackson L."/>
            <person name="Kovar C."/>
            <person name="Kowis A."/>
            <person name="Lee S."/>
            <person name="Lewis L.R."/>
            <person name="Margolis J."/>
            <person name="Morgan M."/>
            <person name="Nazareth L.V."/>
            <person name="Nguyen N."/>
            <person name="Okwuonu G."/>
            <person name="Parker D."/>
            <person name="Richards S."/>
            <person name="Ruiz S.J."/>
            <person name="Santibanez J."/>
            <person name="Savard J."/>
            <person name="Scherer S.E."/>
            <person name="Schneider B."/>
            <person name="Sodergren E."/>
            <person name="Tautz D."/>
            <person name="Vattahil S."/>
            <person name="Villasana D."/>
            <person name="White C.S."/>
            <person name="Wright R."/>
            <person name="Park Y."/>
            <person name="Beeman R.W."/>
            <person name="Lord J."/>
            <person name="Oppert B."/>
            <person name="Lorenzen M."/>
            <person name="Brown S."/>
            <person name="Wang L."/>
            <person name="Savard J."/>
            <person name="Tautz D."/>
            <person name="Richards S."/>
            <person name="Weinstock G."/>
            <person name="Gibbs R.A."/>
            <person name="Liu Y."/>
            <person name="Worley K."/>
            <person name="Weinstock G."/>
            <person name="Elsik C.G."/>
            <person name="Reese J.T."/>
            <person name="Elhaik E."/>
            <person name="Landan G."/>
            <person name="Graur D."/>
            <person name="Arensburger P."/>
            <person name="Atkinson P."/>
            <person name="Beeman R.W."/>
            <person name="Beidler J."/>
            <person name="Brown S.J."/>
            <person name="Demuth J.P."/>
            <person name="Drury D.W."/>
            <person name="Du Y.Z."/>
            <person name="Fujiwara H."/>
            <person name="Lorenzen M."/>
            <person name="Maselli V."/>
            <person name="Osanai M."/>
            <person name="Park Y."/>
            <person name="Robertson H.M."/>
            <person name="Tu Z."/>
            <person name="Wang J.J."/>
            <person name="Wang S."/>
            <person name="Richards S."/>
            <person name="Song H."/>
            <person name="Zhang L."/>
            <person name="Sodergren E."/>
            <person name="Werner D."/>
            <person name="Stanke M."/>
            <person name="Morgenstern B."/>
            <person name="Solovyev V."/>
            <person name="Kosarev P."/>
            <person name="Brown G."/>
            <person name="Chen H.C."/>
            <person name="Ermolaeva O."/>
            <person name="Hlavina W."/>
            <person name="Kapustin Y."/>
            <person name="Kiryutin B."/>
            <person name="Kitts P."/>
            <person name="Maglott D."/>
            <person name="Pruitt K."/>
            <person name="Sapojnikov V."/>
            <person name="Souvorov A."/>
            <person name="Mackey A.J."/>
            <person name="Waterhouse R.M."/>
            <person name="Wyder S."/>
            <person name="Zdobnov E.M."/>
            <person name="Zdobnov E.M."/>
            <person name="Wyder S."/>
            <person name="Kriventseva E.V."/>
            <person name="Kadowaki T."/>
            <person name="Bork P."/>
            <person name="Aranda M."/>
            <person name="Bao R."/>
            <person name="Beermann A."/>
            <person name="Berns N."/>
            <person name="Bolognesi R."/>
            <person name="Bonneton F."/>
            <person name="Bopp D."/>
            <person name="Brown S.J."/>
            <person name="Bucher G."/>
            <person name="Butts T."/>
            <person name="Chaumot A."/>
            <person name="Denell R.E."/>
            <person name="Ferrier D.E."/>
            <person name="Friedrich M."/>
            <person name="Gordon C.M."/>
            <person name="Jindra M."/>
            <person name="Klingler M."/>
            <person name="Lan Q."/>
            <person name="Lattorff H.M."/>
            <person name="Laudet V."/>
            <person name="von Levetsow C."/>
            <person name="Liu Z."/>
            <person name="Lutz R."/>
            <person name="Lynch J.A."/>
            <person name="da Fonseca R.N."/>
            <person name="Posnien N."/>
            <person name="Reuter R."/>
            <person name="Roth S."/>
            <person name="Savard J."/>
            <person name="Schinko J.B."/>
            <person name="Schmitt C."/>
            <person name="Schoppmeier M."/>
            <person name="Schroder R."/>
            <person name="Shippy T.D."/>
            <person name="Simonnet F."/>
            <person name="Marques-Souza H."/>
            <person name="Tautz D."/>
            <person name="Tomoyasu Y."/>
            <person name="Trauner J."/>
            <person name="Van der Zee M."/>
            <person name="Vervoort M."/>
            <person name="Wittkopp N."/>
            <person name="Wimmer E.A."/>
            <person name="Yang X."/>
            <person name="Jones A.K."/>
            <person name="Sattelle D.B."/>
            <person name="Ebert P.R."/>
            <person name="Nelson D."/>
            <person name="Scott J.G."/>
            <person name="Beeman R.W."/>
            <person name="Muthukrishnan S."/>
            <person name="Kramer K.J."/>
            <person name="Arakane Y."/>
            <person name="Beeman R.W."/>
            <person name="Zhu Q."/>
            <person name="Hogenkamp D."/>
            <person name="Dixit R."/>
            <person name="Oppert B."/>
            <person name="Jiang H."/>
            <person name="Zou Z."/>
            <person name="Marshall J."/>
            <person name="Elpidina E."/>
            <person name="Vinokurov K."/>
            <person name="Oppert C."/>
            <person name="Zou Z."/>
            <person name="Evans J."/>
            <person name="Lu Z."/>
            <person name="Zhao P."/>
            <person name="Sumathipala N."/>
            <person name="Altincicek B."/>
            <person name="Vilcinskas A."/>
            <person name="Williams M."/>
            <person name="Hultmark D."/>
            <person name="Hetru C."/>
            <person name="Jiang H."/>
            <person name="Grimmelikhuijzen C.J."/>
            <person name="Hauser F."/>
            <person name="Cazzamali G."/>
            <person name="Williamson M."/>
            <person name="Park Y."/>
            <person name="Li B."/>
            <person name="Tanaka Y."/>
            <person name="Predel R."/>
            <person name="Neupert S."/>
            <person name="Schachtner J."/>
            <person name="Verleyen P."/>
            <person name="Raible F."/>
            <person name="Bork P."/>
            <person name="Friedrich M."/>
            <person name="Walden K.K."/>
            <person name="Robertson H.M."/>
            <person name="Angeli S."/>
            <person name="Foret S."/>
            <person name="Bucher G."/>
            <person name="Schuetz S."/>
            <person name="Maleszka R."/>
            <person name="Wimmer E.A."/>
            <person name="Beeman R.W."/>
            <person name="Lorenzen M."/>
            <person name="Tomoyasu Y."/>
            <person name="Miller S.C."/>
            <person name="Grossmann D."/>
            <person name="Bucher G."/>
        </authorList>
    </citation>
    <scope>NUCLEOTIDE SEQUENCE [LARGE SCALE GENOMIC DNA]</scope>
    <source>
        <strain evidence="6 7">Georgia GA2</strain>
    </source>
</reference>
<keyword evidence="7" id="KW-1185">Reference proteome</keyword>
<comment type="similarity">
    <text evidence="2">Belongs to the THOC5 family.</text>
</comment>
<evidence type="ECO:0000256" key="1">
    <source>
        <dbReference type="ARBA" id="ARBA00004123"/>
    </source>
</evidence>
<dbReference type="EMBL" id="KQ971362">
    <property type="protein sequence ID" value="EFA07957.1"/>
    <property type="molecule type" value="Genomic_DNA"/>
</dbReference>
<evidence type="ECO:0000256" key="5">
    <source>
        <dbReference type="SAM" id="MobiDB-lite"/>
    </source>
</evidence>
<feature type="region of interest" description="Disordered" evidence="5">
    <location>
        <begin position="1"/>
        <end position="20"/>
    </location>
</feature>
<dbReference type="FunCoup" id="D6WXN9">
    <property type="interactions" value="1338"/>
</dbReference>
<dbReference type="AlphaFoldDB" id="D6WXN9"/>
<feature type="coiled-coil region" evidence="4">
    <location>
        <begin position="198"/>
        <end position="225"/>
    </location>
</feature>
<evidence type="ECO:0000256" key="3">
    <source>
        <dbReference type="ARBA" id="ARBA00023242"/>
    </source>
</evidence>
<gene>
    <name evidence="6" type="primary">AUGUSTUS-3.0.2_05538</name>
    <name evidence="6" type="ORF">TcasGA2_TC005538</name>
</gene>
<evidence type="ECO:0000313" key="7">
    <source>
        <dbReference type="Proteomes" id="UP000007266"/>
    </source>
</evidence>
<dbReference type="InParanoid" id="D6WXN9"/>
<accession>D6WXN9</accession>